<evidence type="ECO:0008006" key="2">
    <source>
        <dbReference type="Google" id="ProtNLM"/>
    </source>
</evidence>
<dbReference type="EMBL" id="BARU01047216">
    <property type="protein sequence ID" value="GAH97438.1"/>
    <property type="molecule type" value="Genomic_DNA"/>
</dbReference>
<feature type="non-terminal residue" evidence="1">
    <location>
        <position position="1"/>
    </location>
</feature>
<evidence type="ECO:0000313" key="1">
    <source>
        <dbReference type="EMBL" id="GAH97438.1"/>
    </source>
</evidence>
<reference evidence="1" key="1">
    <citation type="journal article" date="2014" name="Front. Microbiol.">
        <title>High frequency of phylogenetically diverse reductive dehalogenase-homologous genes in deep subseafloor sedimentary metagenomes.</title>
        <authorList>
            <person name="Kawai M."/>
            <person name="Futagami T."/>
            <person name="Toyoda A."/>
            <person name="Takaki Y."/>
            <person name="Nishi S."/>
            <person name="Hori S."/>
            <person name="Arai W."/>
            <person name="Tsubouchi T."/>
            <person name="Morono Y."/>
            <person name="Uchiyama I."/>
            <person name="Ito T."/>
            <person name="Fujiyama A."/>
            <person name="Inagaki F."/>
            <person name="Takami H."/>
        </authorList>
    </citation>
    <scope>NUCLEOTIDE SEQUENCE</scope>
    <source>
        <strain evidence="1">Expedition CK06-06</strain>
    </source>
</reference>
<comment type="caution">
    <text evidence="1">The sequence shown here is derived from an EMBL/GenBank/DDBJ whole genome shotgun (WGS) entry which is preliminary data.</text>
</comment>
<gene>
    <name evidence="1" type="ORF">S03H2_70852</name>
</gene>
<feature type="non-terminal residue" evidence="1">
    <location>
        <position position="111"/>
    </location>
</feature>
<accession>X1LTI2</accession>
<name>X1LTI2_9ZZZZ</name>
<dbReference type="AlphaFoldDB" id="X1LTI2"/>
<proteinExistence type="predicted"/>
<protein>
    <recommendedName>
        <fullName evidence="2">Glycoamylase-like domain-containing protein</fullName>
    </recommendedName>
</protein>
<sequence>DAIERLYTINSIPGFPSRSFERRGYKFEDKAWRRAEDPEWDWKSTTSSDEAIGHIFAFGAIAELVDEPELRNKAIMLIDTLMSHVVKNDFYMIDWNGEPTLWGKWNPDYVN</sequence>
<organism evidence="1">
    <name type="scientific">marine sediment metagenome</name>
    <dbReference type="NCBI Taxonomy" id="412755"/>
    <lineage>
        <taxon>unclassified sequences</taxon>
        <taxon>metagenomes</taxon>
        <taxon>ecological metagenomes</taxon>
    </lineage>
</organism>